<dbReference type="PANTHER" id="PTHR13622:SF8">
    <property type="entry name" value="THIAMIN PYROPHOSPHOKINASE 1"/>
    <property type="match status" value="1"/>
</dbReference>
<dbReference type="CDD" id="cd07995">
    <property type="entry name" value="TPK"/>
    <property type="match status" value="1"/>
</dbReference>
<dbReference type="SUPFAM" id="SSF63999">
    <property type="entry name" value="Thiamin pyrophosphokinase, catalytic domain"/>
    <property type="match status" value="1"/>
</dbReference>
<dbReference type="GO" id="GO:0006772">
    <property type="term" value="P:thiamine metabolic process"/>
    <property type="evidence" value="ECO:0007669"/>
    <property type="project" value="InterPro"/>
</dbReference>
<evidence type="ECO:0000256" key="2">
    <source>
        <dbReference type="ARBA" id="ARBA00022741"/>
    </source>
</evidence>
<gene>
    <name evidence="6" type="primary">TPK1</name>
    <name evidence="6" type="ORF">TRFO_33921</name>
</gene>
<dbReference type="AlphaFoldDB" id="A0A1J4JLN3"/>
<dbReference type="NCBIfam" id="TIGR01378">
    <property type="entry name" value="thi_PPkinase"/>
    <property type="match status" value="1"/>
</dbReference>
<comment type="caution">
    <text evidence="6">The sequence shown here is derived from an EMBL/GenBank/DDBJ whole genome shotgun (WGS) entry which is preliminary data.</text>
</comment>
<dbReference type="InterPro" id="IPR006282">
    <property type="entry name" value="Thi_PPkinase"/>
</dbReference>
<dbReference type="SUPFAM" id="SSF63862">
    <property type="entry name" value="Thiamin pyrophosphokinase, substrate-binding domain"/>
    <property type="match status" value="1"/>
</dbReference>
<evidence type="ECO:0000256" key="1">
    <source>
        <dbReference type="ARBA" id="ARBA00022679"/>
    </source>
</evidence>
<dbReference type="GO" id="GO:0016301">
    <property type="term" value="F:kinase activity"/>
    <property type="evidence" value="ECO:0007669"/>
    <property type="project" value="UniProtKB-KW"/>
</dbReference>
<dbReference type="InterPro" id="IPR007373">
    <property type="entry name" value="Thiamin_PyroPKinase_B1-bd"/>
</dbReference>
<evidence type="ECO:0000256" key="4">
    <source>
        <dbReference type="ARBA" id="ARBA00022840"/>
    </source>
</evidence>
<dbReference type="GO" id="GO:0030975">
    <property type="term" value="F:thiamine binding"/>
    <property type="evidence" value="ECO:0007669"/>
    <property type="project" value="InterPro"/>
</dbReference>
<dbReference type="InterPro" id="IPR036371">
    <property type="entry name" value="TPK_B1-bd_sf"/>
</dbReference>
<dbReference type="GO" id="GO:0005524">
    <property type="term" value="F:ATP binding"/>
    <property type="evidence" value="ECO:0007669"/>
    <property type="project" value="UniProtKB-KW"/>
</dbReference>
<feature type="domain" description="Thiamin pyrophosphokinase thiamin-binding" evidence="5">
    <location>
        <begin position="164"/>
        <end position="231"/>
    </location>
</feature>
<keyword evidence="2" id="KW-0547">Nucleotide-binding</keyword>
<dbReference type="RefSeq" id="XP_068352730.1">
    <property type="nucleotide sequence ID" value="XM_068509362.1"/>
</dbReference>
<dbReference type="OrthoDB" id="25149at2759"/>
<dbReference type="EMBL" id="MLAK01000997">
    <property type="protein sequence ID" value="OHS99593.1"/>
    <property type="molecule type" value="Genomic_DNA"/>
</dbReference>
<dbReference type="Gene3D" id="3.40.50.10240">
    <property type="entry name" value="Thiamin pyrophosphokinase, catalytic domain"/>
    <property type="match status" value="1"/>
</dbReference>
<dbReference type="VEuPathDB" id="TrichDB:TRFO_33921"/>
<protein>
    <submittedName>
        <fullName evidence="6">Thiamin pyrophosphokinase 1</fullName>
    </submittedName>
</protein>
<keyword evidence="7" id="KW-1185">Reference proteome</keyword>
<dbReference type="PANTHER" id="PTHR13622">
    <property type="entry name" value="THIAMIN PYROPHOSPHOKINASE"/>
    <property type="match status" value="1"/>
</dbReference>
<dbReference type="Proteomes" id="UP000179807">
    <property type="component" value="Unassembled WGS sequence"/>
</dbReference>
<evidence type="ECO:0000256" key="3">
    <source>
        <dbReference type="ARBA" id="ARBA00022777"/>
    </source>
</evidence>
<proteinExistence type="predicted"/>
<reference evidence="6" key="1">
    <citation type="submission" date="2016-10" db="EMBL/GenBank/DDBJ databases">
        <authorList>
            <person name="Benchimol M."/>
            <person name="Almeida L.G."/>
            <person name="Vasconcelos A.T."/>
            <person name="Perreira-Neves A."/>
            <person name="Rosa I.A."/>
            <person name="Tasca T."/>
            <person name="Bogo M.R."/>
            <person name="de Souza W."/>
        </authorList>
    </citation>
    <scope>NUCLEOTIDE SEQUENCE [LARGE SCALE GENOMIC DNA]</scope>
    <source>
        <strain evidence="6">K</strain>
    </source>
</reference>
<evidence type="ECO:0000259" key="5">
    <source>
        <dbReference type="SMART" id="SM00983"/>
    </source>
</evidence>
<dbReference type="SMART" id="SM00983">
    <property type="entry name" value="TPK_B1_binding"/>
    <property type="match status" value="1"/>
</dbReference>
<dbReference type="InterPro" id="IPR036759">
    <property type="entry name" value="TPK_catalytic_sf"/>
</dbReference>
<organism evidence="6 7">
    <name type="scientific">Tritrichomonas foetus</name>
    <dbReference type="NCBI Taxonomy" id="1144522"/>
    <lineage>
        <taxon>Eukaryota</taxon>
        <taxon>Metamonada</taxon>
        <taxon>Parabasalia</taxon>
        <taxon>Tritrichomonadida</taxon>
        <taxon>Tritrichomonadidae</taxon>
        <taxon>Tritrichomonas</taxon>
    </lineage>
</organism>
<dbReference type="GO" id="GO:0004788">
    <property type="term" value="F:thiamine diphosphokinase activity"/>
    <property type="evidence" value="ECO:0007669"/>
    <property type="project" value="InterPro"/>
</dbReference>
<dbReference type="GO" id="GO:0009229">
    <property type="term" value="P:thiamine diphosphate biosynthetic process"/>
    <property type="evidence" value="ECO:0007669"/>
    <property type="project" value="InterPro"/>
</dbReference>
<dbReference type="Pfam" id="PF04265">
    <property type="entry name" value="TPK_B1_binding"/>
    <property type="match status" value="1"/>
</dbReference>
<name>A0A1J4JLN3_9EUKA</name>
<accession>A0A1J4JLN3</accession>
<evidence type="ECO:0000313" key="6">
    <source>
        <dbReference type="EMBL" id="OHS99593.1"/>
    </source>
</evidence>
<sequence>MSKTVKEMIRHPMEDPDIHFTLLVLNYKLPRFFEYVWSKADSRVCADGGINRVLNYFAEKGVNDYTPPNYVVGDFDSVNQSVRQSVSEKGCEFIEIHDQDFNDIEKSLSVISRYGNTENPVIVLGAYGGRLDHTLAALKAGIIYQKLRIFYLDDDNFSTWIFPGDKGVIRPNVWTRKTCGLLPAGIPVKHVKTSGLRWNCDFGLSMHTIISSSNEFADDAEYVEIETSDPILWTNQAQKYEVIFPNGNI</sequence>
<dbReference type="InterPro" id="IPR007371">
    <property type="entry name" value="TPK_catalytic"/>
</dbReference>
<dbReference type="Pfam" id="PF04263">
    <property type="entry name" value="TPK_catalytic"/>
    <property type="match status" value="1"/>
</dbReference>
<dbReference type="GeneID" id="94844066"/>
<keyword evidence="1" id="KW-0808">Transferase</keyword>
<keyword evidence="4" id="KW-0067">ATP-binding</keyword>
<keyword evidence="3" id="KW-0418">Kinase</keyword>
<evidence type="ECO:0000313" key="7">
    <source>
        <dbReference type="Proteomes" id="UP000179807"/>
    </source>
</evidence>